<evidence type="ECO:0000313" key="2">
    <source>
        <dbReference type="Proteomes" id="UP001139462"/>
    </source>
</evidence>
<dbReference type="Gene3D" id="3.30.70.1290">
    <property type="entry name" value="Transposase IS200-like"/>
    <property type="match status" value="1"/>
</dbReference>
<dbReference type="InterPro" id="IPR036515">
    <property type="entry name" value="Transposase_17_sf"/>
</dbReference>
<name>A0A9X1R1K1_9FLAO</name>
<gene>
    <name evidence="1" type="ORF">K8344_10075</name>
</gene>
<evidence type="ECO:0008006" key="3">
    <source>
        <dbReference type="Google" id="ProtNLM"/>
    </source>
</evidence>
<dbReference type="EMBL" id="JAIRBB010000008">
    <property type="protein sequence ID" value="MCG2431465.1"/>
    <property type="molecule type" value="Genomic_DNA"/>
</dbReference>
<reference evidence="1" key="1">
    <citation type="submission" date="2021-09" db="EMBL/GenBank/DDBJ databases">
        <title>Genome of Aequorivita sp. strain F64183.</title>
        <authorList>
            <person name="Wang Y."/>
        </authorList>
    </citation>
    <scope>NUCLEOTIDE SEQUENCE</scope>
    <source>
        <strain evidence="1">F64183</strain>
    </source>
</reference>
<protein>
    <recommendedName>
        <fullName evidence="3">Transposase</fullName>
    </recommendedName>
</protein>
<keyword evidence="2" id="KW-1185">Reference proteome</keyword>
<evidence type="ECO:0000313" key="1">
    <source>
        <dbReference type="EMBL" id="MCG2431465.1"/>
    </source>
</evidence>
<comment type="caution">
    <text evidence="1">The sequence shown here is derived from an EMBL/GenBank/DDBJ whole genome shotgun (WGS) entry which is preliminary data.</text>
</comment>
<dbReference type="Proteomes" id="UP001139462">
    <property type="component" value="Unassembled WGS sequence"/>
</dbReference>
<organism evidence="1 2">
    <name type="scientific">Aequorivita xiaoshiensis</name>
    <dbReference type="NCBI Taxonomy" id="2874476"/>
    <lineage>
        <taxon>Bacteria</taxon>
        <taxon>Pseudomonadati</taxon>
        <taxon>Bacteroidota</taxon>
        <taxon>Flavobacteriia</taxon>
        <taxon>Flavobacteriales</taxon>
        <taxon>Flavobacteriaceae</taxon>
        <taxon>Aequorivita</taxon>
    </lineage>
</organism>
<dbReference type="AlphaFoldDB" id="A0A9X1R1K1"/>
<dbReference type="RefSeq" id="WP_237608562.1">
    <property type="nucleotide sequence ID" value="NZ_JAIRBB010000008.1"/>
</dbReference>
<dbReference type="GO" id="GO:0004803">
    <property type="term" value="F:transposase activity"/>
    <property type="evidence" value="ECO:0007669"/>
    <property type="project" value="InterPro"/>
</dbReference>
<dbReference type="GO" id="GO:0006313">
    <property type="term" value="P:DNA transposition"/>
    <property type="evidence" value="ECO:0007669"/>
    <property type="project" value="InterPro"/>
</dbReference>
<dbReference type="GO" id="GO:0003677">
    <property type="term" value="F:DNA binding"/>
    <property type="evidence" value="ECO:0007669"/>
    <property type="project" value="InterPro"/>
</dbReference>
<sequence>MFNAYSKVFNKKNGRVGSLFQRPFKRIKISEEKYLKQLIIYIHLNPENHRIIDNFENYKFSSYNSIISPKPTAIKRTEVIDFFNDIENFILIHRQRKPINENLDFIIE</sequence>
<proteinExistence type="predicted"/>
<accession>A0A9X1R1K1</accession>